<dbReference type="FunFam" id="3.40.50.970:FF:000004">
    <property type="entry name" value="Transketolase"/>
    <property type="match status" value="1"/>
</dbReference>
<dbReference type="AlphaFoldDB" id="A0A4U1JC49"/>
<keyword evidence="17" id="KW-1133">Transmembrane helix</keyword>
<comment type="cofactor">
    <cofactor evidence="2">
        <name>Co(2+)</name>
        <dbReference type="ChEBI" id="CHEBI:48828"/>
    </cofactor>
</comment>
<organism evidence="19 20">
    <name type="scientific">Polyangium fumosum</name>
    <dbReference type="NCBI Taxonomy" id="889272"/>
    <lineage>
        <taxon>Bacteria</taxon>
        <taxon>Pseudomonadati</taxon>
        <taxon>Myxococcota</taxon>
        <taxon>Polyangia</taxon>
        <taxon>Polyangiales</taxon>
        <taxon>Polyangiaceae</taxon>
        <taxon>Polyangium</taxon>
    </lineage>
</organism>
<evidence type="ECO:0000256" key="2">
    <source>
        <dbReference type="ARBA" id="ARBA00001941"/>
    </source>
</evidence>
<dbReference type="InterPro" id="IPR009014">
    <property type="entry name" value="Transketo_C/PFOR_II"/>
</dbReference>
<dbReference type="InterPro" id="IPR033247">
    <property type="entry name" value="Transketolase_fam"/>
</dbReference>
<dbReference type="EC" id="2.2.1.1" evidence="5 11"/>
<evidence type="ECO:0000256" key="6">
    <source>
        <dbReference type="ARBA" id="ARBA00022679"/>
    </source>
</evidence>
<dbReference type="InterPro" id="IPR055152">
    <property type="entry name" value="Transketolase-like_C_2"/>
</dbReference>
<feature type="binding site" evidence="14">
    <location>
        <position position="159"/>
    </location>
    <ligand>
        <name>thiamine diphosphate</name>
        <dbReference type="ChEBI" id="CHEBI:58937"/>
    </ligand>
</feature>
<evidence type="ECO:0000256" key="8">
    <source>
        <dbReference type="ARBA" id="ARBA00022842"/>
    </source>
</evidence>
<evidence type="ECO:0000256" key="16">
    <source>
        <dbReference type="PIRSR" id="PIRSR605478-5"/>
    </source>
</evidence>
<dbReference type="EMBL" id="SSMQ01000015">
    <property type="protein sequence ID" value="TKD07874.1"/>
    <property type="molecule type" value="Genomic_DNA"/>
</dbReference>
<feature type="site" description="Important for catalytic activity" evidence="16">
    <location>
        <position position="30"/>
    </location>
</feature>
<feature type="binding site" evidence="13">
    <location>
        <position position="30"/>
    </location>
    <ligand>
        <name>substrate</name>
    </ligand>
</feature>
<evidence type="ECO:0000256" key="1">
    <source>
        <dbReference type="ARBA" id="ARBA00001913"/>
    </source>
</evidence>
<dbReference type="GO" id="GO:0046872">
    <property type="term" value="F:metal ion binding"/>
    <property type="evidence" value="ECO:0007669"/>
    <property type="project" value="UniProtKB-KW"/>
</dbReference>
<dbReference type="InterPro" id="IPR005474">
    <property type="entry name" value="Transketolase_N"/>
</dbReference>
<feature type="binding site" evidence="14">
    <location>
        <position position="70"/>
    </location>
    <ligand>
        <name>thiamine diphosphate</name>
        <dbReference type="ChEBI" id="CHEBI:58937"/>
    </ligand>
</feature>
<feature type="binding site" evidence="14">
    <location>
        <position position="188"/>
    </location>
    <ligand>
        <name>thiamine diphosphate</name>
        <dbReference type="ChEBI" id="CHEBI:58937"/>
    </ligand>
</feature>
<feature type="binding site" evidence="14">
    <location>
        <begin position="118"/>
        <end position="120"/>
    </location>
    <ligand>
        <name>thiamine diphosphate</name>
        <dbReference type="ChEBI" id="CHEBI:58937"/>
    </ligand>
</feature>
<feature type="transmembrane region" description="Helical" evidence="17">
    <location>
        <begin position="413"/>
        <end position="437"/>
    </location>
</feature>
<comment type="catalytic activity">
    <reaction evidence="10">
        <text>D-sedoheptulose 7-phosphate + D-glyceraldehyde 3-phosphate = aldehydo-D-ribose 5-phosphate + D-xylulose 5-phosphate</text>
        <dbReference type="Rhea" id="RHEA:10508"/>
        <dbReference type="ChEBI" id="CHEBI:57483"/>
        <dbReference type="ChEBI" id="CHEBI:57737"/>
        <dbReference type="ChEBI" id="CHEBI:58273"/>
        <dbReference type="ChEBI" id="CHEBI:59776"/>
        <dbReference type="EC" id="2.2.1.1"/>
    </reaction>
</comment>
<comment type="cofactor">
    <cofactor evidence="15">
        <name>Mg(2+)</name>
        <dbReference type="ChEBI" id="CHEBI:18420"/>
    </cofactor>
    <text evidence="15">Binds 1 Mg(2+) ion per subunit. Can also utilize other divalent metal cations, such as Ca(2+), Mn(2+) and Co(2+).</text>
</comment>
<dbReference type="GO" id="GO:0005829">
    <property type="term" value="C:cytosol"/>
    <property type="evidence" value="ECO:0007669"/>
    <property type="project" value="TreeGrafter"/>
</dbReference>
<dbReference type="PANTHER" id="PTHR43522:SF2">
    <property type="entry name" value="TRANSKETOLASE 1-RELATED"/>
    <property type="match status" value="1"/>
</dbReference>
<evidence type="ECO:0000256" key="13">
    <source>
        <dbReference type="PIRSR" id="PIRSR605478-2"/>
    </source>
</evidence>
<feature type="binding site" evidence="13">
    <location>
        <position position="357"/>
    </location>
    <ligand>
        <name>substrate</name>
    </ligand>
</feature>
<feature type="binding site" evidence="13">
    <location>
        <position position="473"/>
    </location>
    <ligand>
        <name>substrate</name>
    </ligand>
</feature>
<dbReference type="Proteomes" id="UP000309215">
    <property type="component" value="Unassembled WGS sequence"/>
</dbReference>
<evidence type="ECO:0000256" key="17">
    <source>
        <dbReference type="SAM" id="Phobius"/>
    </source>
</evidence>
<dbReference type="GO" id="GO:0009052">
    <property type="term" value="P:pentose-phosphate shunt, non-oxidative branch"/>
    <property type="evidence" value="ECO:0007669"/>
    <property type="project" value="UniProtKB-ARBA"/>
</dbReference>
<feature type="binding site" evidence="15">
    <location>
        <position position="158"/>
    </location>
    <ligand>
        <name>Mg(2+)</name>
        <dbReference type="ChEBI" id="CHEBI:18420"/>
    </ligand>
</feature>
<dbReference type="CDD" id="cd07033">
    <property type="entry name" value="TPP_PYR_DXS_TK_like"/>
    <property type="match status" value="1"/>
</dbReference>
<protein>
    <recommendedName>
        <fullName evidence="5 11">Transketolase</fullName>
        <ecNumber evidence="5 11">2.2.1.1</ecNumber>
    </recommendedName>
</protein>
<dbReference type="InterPro" id="IPR005475">
    <property type="entry name" value="Transketolase-like_Pyr-bd"/>
</dbReference>
<keyword evidence="17" id="KW-0812">Transmembrane</keyword>
<dbReference type="InterPro" id="IPR005478">
    <property type="entry name" value="Transketolase_bac-like"/>
</dbReference>
<dbReference type="Pfam" id="PF22613">
    <property type="entry name" value="Transketolase_C_1"/>
    <property type="match status" value="1"/>
</dbReference>
<feature type="active site" description="Proton donor" evidence="12">
    <location>
        <position position="411"/>
    </location>
</feature>
<dbReference type="NCBIfam" id="TIGR00232">
    <property type="entry name" value="tktlase_bact"/>
    <property type="match status" value="1"/>
</dbReference>
<evidence type="ECO:0000256" key="7">
    <source>
        <dbReference type="ARBA" id="ARBA00022723"/>
    </source>
</evidence>
<keyword evidence="17" id="KW-0472">Membrane</keyword>
<evidence type="ECO:0000313" key="20">
    <source>
        <dbReference type="Proteomes" id="UP000309215"/>
    </source>
</evidence>
<keyword evidence="6 19" id="KW-0808">Transferase</keyword>
<feature type="binding site" evidence="13">
    <location>
        <position position="263"/>
    </location>
    <ligand>
        <name>substrate</name>
    </ligand>
</feature>
<dbReference type="Pfam" id="PF00456">
    <property type="entry name" value="Transketolase_N"/>
    <property type="match status" value="1"/>
</dbReference>
<sequence length="666" mass="71608">MHIDDSTVKKAVHTIQMLAVDAVEKANSGHPGAPMGLASIAFEIFTRHLRYDPKDPSWPDRDRFVLSAGHASMLLYGLLHLAGYDLSLDELKHFRQLGSRTPGHPEVHLTPGIEVTTGPLGQGISTAVGMAAALKMMEARFRGKGDVATARVFGIASDGDLMEGVSAEASSLAGHLGLSNLVFFYDDNHITIDGKTDLAFSEDVGKRYEAYGWFVQKIDGHDHAQIRAALDAAVAEPARPSLIVARTVIAYGSPGKAGSSKAHGEPLGAKEVEATKKAIGWPTEPTFLIPDDVRAIFAARAAEGQKAHEAWNEAMRALEQKDAEAASLYRRLIRREVPENLFDELVKAAPRKDAATRQSAGTIEQRAAALVPSLVGGSADLNPSTKTYIEGSSAIQKGDFSGRNIHFGIREHAMGAFVNGCALAGGFIPFGSTFLVFADYMRPAIRMAALSELHSVFVFTHDSIFLGEDGPTHQPIETLWSLRLIPNVDVVRPADSLECAAAWAHALLRRSGPTALALSRQKLPELPRPEGFDPKLMLRGGYILADAAKSPPAVVVIATGSEVSLAMDAKKILEAEGDRVRVVSMPCLEQFQRQDQAYREEVLPPGTPRVVIEAGSTMPWRALAGERGLVIGRDDFGASAPDKDLAKAFGFTADVVAGKIRAMRRG</sequence>
<feature type="binding site" evidence="13">
    <location>
        <position position="384"/>
    </location>
    <ligand>
        <name>substrate</name>
    </ligand>
</feature>
<dbReference type="Gene3D" id="3.40.50.920">
    <property type="match status" value="1"/>
</dbReference>
<keyword evidence="7 15" id="KW-0479">Metal-binding</keyword>
<evidence type="ECO:0000313" key="19">
    <source>
        <dbReference type="EMBL" id="TKD07874.1"/>
    </source>
</evidence>
<dbReference type="InterPro" id="IPR029061">
    <property type="entry name" value="THDP-binding"/>
</dbReference>
<evidence type="ECO:0000256" key="9">
    <source>
        <dbReference type="ARBA" id="ARBA00023052"/>
    </source>
</evidence>
<evidence type="ECO:0000256" key="4">
    <source>
        <dbReference type="ARBA" id="ARBA00011738"/>
    </source>
</evidence>
<accession>A0A4U1JC49</accession>
<keyword evidence="8 15" id="KW-0460">Magnesium</keyword>
<comment type="caution">
    <text evidence="19">The sequence shown here is derived from an EMBL/GenBank/DDBJ whole genome shotgun (WGS) entry which is preliminary data.</text>
</comment>
<keyword evidence="20" id="KW-1185">Reference proteome</keyword>
<dbReference type="SMART" id="SM00861">
    <property type="entry name" value="Transket_pyr"/>
    <property type="match status" value="1"/>
</dbReference>
<comment type="similarity">
    <text evidence="3">Belongs to the transketolase family.</text>
</comment>
<evidence type="ECO:0000256" key="10">
    <source>
        <dbReference type="ARBA" id="ARBA00049473"/>
    </source>
</evidence>
<evidence type="ECO:0000256" key="14">
    <source>
        <dbReference type="PIRSR" id="PIRSR605478-3"/>
    </source>
</evidence>
<dbReference type="Gene3D" id="3.40.50.970">
    <property type="match status" value="2"/>
</dbReference>
<dbReference type="PANTHER" id="PTHR43522">
    <property type="entry name" value="TRANSKETOLASE"/>
    <property type="match status" value="1"/>
</dbReference>
<comment type="cofactor">
    <cofactor evidence="14">
        <name>thiamine diphosphate</name>
        <dbReference type="ChEBI" id="CHEBI:58937"/>
    </cofactor>
    <text evidence="14">Binds 1 thiamine pyrophosphate per subunit. During the reaction, the substrate forms a covalent intermediate with the cofactor.</text>
</comment>
<feature type="binding site" evidence="15">
    <location>
        <position position="190"/>
    </location>
    <ligand>
        <name>Mg(2+)</name>
        <dbReference type="ChEBI" id="CHEBI:18420"/>
    </ligand>
</feature>
<feature type="site" description="Important for catalytic activity" evidence="16">
    <location>
        <position position="263"/>
    </location>
</feature>
<dbReference type="CDD" id="cd02012">
    <property type="entry name" value="TPP_TK"/>
    <property type="match status" value="1"/>
</dbReference>
<feature type="binding site" evidence="13">
    <location>
        <position position="520"/>
    </location>
    <ligand>
        <name>substrate</name>
    </ligand>
</feature>
<reference evidence="19 20" key="1">
    <citation type="submission" date="2019-04" db="EMBL/GenBank/DDBJ databases">
        <authorList>
            <person name="Li Y."/>
            <person name="Wang J."/>
        </authorList>
    </citation>
    <scope>NUCLEOTIDE SEQUENCE [LARGE SCALE GENOMIC DNA]</scope>
    <source>
        <strain evidence="19 20">DSM 14668</strain>
    </source>
</reference>
<comment type="cofactor">
    <cofactor evidence="1">
        <name>Ca(2+)</name>
        <dbReference type="ChEBI" id="CHEBI:29108"/>
    </cofactor>
</comment>
<evidence type="ECO:0000256" key="11">
    <source>
        <dbReference type="NCBIfam" id="TIGR00232"/>
    </source>
</evidence>
<dbReference type="SUPFAM" id="SSF52922">
    <property type="entry name" value="TK C-terminal domain-like"/>
    <property type="match status" value="1"/>
</dbReference>
<dbReference type="SUPFAM" id="SSF52518">
    <property type="entry name" value="Thiamin diphosphate-binding fold (THDP-binding)"/>
    <property type="match status" value="2"/>
</dbReference>
<feature type="binding site" evidence="13">
    <location>
        <position position="469"/>
    </location>
    <ligand>
        <name>substrate</name>
    </ligand>
</feature>
<feature type="binding site" evidence="13">
    <location>
        <position position="461"/>
    </location>
    <ligand>
        <name>substrate</name>
    </ligand>
</feature>
<dbReference type="GO" id="GO:0004802">
    <property type="term" value="F:transketolase activity"/>
    <property type="evidence" value="ECO:0007669"/>
    <property type="project" value="UniProtKB-UniRule"/>
</dbReference>
<dbReference type="OrthoDB" id="8732661at2"/>
<evidence type="ECO:0000256" key="15">
    <source>
        <dbReference type="PIRSR" id="PIRSR605478-4"/>
    </source>
</evidence>
<dbReference type="Pfam" id="PF02779">
    <property type="entry name" value="Transket_pyr"/>
    <property type="match status" value="1"/>
</dbReference>
<evidence type="ECO:0000256" key="5">
    <source>
        <dbReference type="ARBA" id="ARBA00013152"/>
    </source>
</evidence>
<dbReference type="RefSeq" id="WP_136929962.1">
    <property type="nucleotide sequence ID" value="NZ_SSMQ01000015.1"/>
</dbReference>
<feature type="domain" description="Transketolase-like pyrimidine-binding" evidence="18">
    <location>
        <begin position="354"/>
        <end position="525"/>
    </location>
</feature>
<proteinExistence type="inferred from homology"/>
<dbReference type="FunFam" id="3.40.50.920:FF:000003">
    <property type="entry name" value="Transketolase"/>
    <property type="match status" value="1"/>
</dbReference>
<feature type="binding site" evidence="14">
    <location>
        <position position="263"/>
    </location>
    <ligand>
        <name>thiamine diphosphate</name>
        <dbReference type="ChEBI" id="CHEBI:58937"/>
    </ligand>
</feature>
<evidence type="ECO:0000256" key="3">
    <source>
        <dbReference type="ARBA" id="ARBA00007131"/>
    </source>
</evidence>
<feature type="binding site" evidence="15">
    <location>
        <position position="188"/>
    </location>
    <ligand>
        <name>Mg(2+)</name>
        <dbReference type="ChEBI" id="CHEBI:18420"/>
    </ligand>
</feature>
<feature type="binding site" evidence="14">
    <location>
        <position position="437"/>
    </location>
    <ligand>
        <name>thiamine diphosphate</name>
        <dbReference type="ChEBI" id="CHEBI:58937"/>
    </ligand>
</feature>
<keyword evidence="9 14" id="KW-0786">Thiamine pyrophosphate</keyword>
<dbReference type="FunFam" id="3.40.50.970:FF:000003">
    <property type="entry name" value="Transketolase"/>
    <property type="match status" value="1"/>
</dbReference>
<gene>
    <name evidence="19" type="primary">tkt</name>
    <name evidence="19" type="ORF">E8A74_16400</name>
</gene>
<evidence type="ECO:0000256" key="12">
    <source>
        <dbReference type="PIRSR" id="PIRSR605478-1"/>
    </source>
</evidence>
<evidence type="ECO:0000259" key="18">
    <source>
        <dbReference type="SMART" id="SM00861"/>
    </source>
</evidence>
<comment type="subunit">
    <text evidence="4">Homodimer.</text>
</comment>
<name>A0A4U1JC49_9BACT</name>